<sequence>MRASPKRAAALRAARTANAFMLSPMVAMMRLPILAEEASRQTPWRGETGRAVAEKMLAAADGVFSAQMSMAGSMAAFWPEVMSGRMPSMLNGVAFERSVEAALRLARRAVQANYRRLSRRP</sequence>
<name>A0ABV7KDR4_9HYPH</name>
<feature type="chain" id="PRO_5046909665" description="Antifreeze protein" evidence="1">
    <location>
        <begin position="20"/>
        <end position="121"/>
    </location>
</feature>
<keyword evidence="3" id="KW-1185">Reference proteome</keyword>
<keyword evidence="1" id="KW-0732">Signal</keyword>
<gene>
    <name evidence="2" type="ORF">ACFOHJ_15700</name>
</gene>
<dbReference type="RefSeq" id="WP_378222053.1">
    <property type="nucleotide sequence ID" value="NZ_JBHRTK010000015.1"/>
</dbReference>
<protein>
    <recommendedName>
        <fullName evidence="4">Antifreeze protein</fullName>
    </recommendedName>
</protein>
<feature type="signal peptide" evidence="1">
    <location>
        <begin position="1"/>
        <end position="19"/>
    </location>
</feature>
<proteinExistence type="predicted"/>
<evidence type="ECO:0008006" key="4">
    <source>
        <dbReference type="Google" id="ProtNLM"/>
    </source>
</evidence>
<evidence type="ECO:0000313" key="2">
    <source>
        <dbReference type="EMBL" id="MFC3207670.1"/>
    </source>
</evidence>
<dbReference type="EMBL" id="JBHRTK010000015">
    <property type="protein sequence ID" value="MFC3207670.1"/>
    <property type="molecule type" value="Genomic_DNA"/>
</dbReference>
<evidence type="ECO:0000313" key="3">
    <source>
        <dbReference type="Proteomes" id="UP001595583"/>
    </source>
</evidence>
<dbReference type="Proteomes" id="UP001595583">
    <property type="component" value="Unassembled WGS sequence"/>
</dbReference>
<comment type="caution">
    <text evidence="2">The sequence shown here is derived from an EMBL/GenBank/DDBJ whole genome shotgun (WGS) entry which is preliminary data.</text>
</comment>
<reference evidence="3" key="1">
    <citation type="journal article" date="2019" name="Int. J. Syst. Evol. Microbiol.">
        <title>The Global Catalogue of Microorganisms (GCM) 10K type strain sequencing project: providing services to taxonomists for standard genome sequencing and annotation.</title>
        <authorList>
            <consortium name="The Broad Institute Genomics Platform"/>
            <consortium name="The Broad Institute Genome Sequencing Center for Infectious Disease"/>
            <person name="Wu L."/>
            <person name="Ma J."/>
        </authorList>
    </citation>
    <scope>NUCLEOTIDE SEQUENCE [LARGE SCALE GENOMIC DNA]</scope>
    <source>
        <strain evidence="3">KCTC 52165</strain>
    </source>
</reference>
<evidence type="ECO:0000256" key="1">
    <source>
        <dbReference type="SAM" id="SignalP"/>
    </source>
</evidence>
<accession>A0ABV7KDR4</accession>
<organism evidence="2 3">
    <name type="scientific">Aquamicrobium soli</name>
    <dbReference type="NCBI Taxonomy" id="1811518"/>
    <lineage>
        <taxon>Bacteria</taxon>
        <taxon>Pseudomonadati</taxon>
        <taxon>Pseudomonadota</taxon>
        <taxon>Alphaproteobacteria</taxon>
        <taxon>Hyphomicrobiales</taxon>
        <taxon>Phyllobacteriaceae</taxon>
        <taxon>Aquamicrobium</taxon>
    </lineage>
</organism>